<dbReference type="GO" id="GO:0005524">
    <property type="term" value="F:ATP binding"/>
    <property type="evidence" value="ECO:0007669"/>
    <property type="project" value="UniProtKB-KW"/>
</dbReference>
<keyword evidence="5" id="KW-0547">Nucleotide-binding</keyword>
<name>A0ABT7UE08_9FIRM</name>
<organism evidence="10 11">
    <name type="scientific">Amedibacillus dolichus</name>
    <dbReference type="NCBI Taxonomy" id="31971"/>
    <lineage>
        <taxon>Bacteria</taxon>
        <taxon>Bacillati</taxon>
        <taxon>Bacillota</taxon>
        <taxon>Erysipelotrichia</taxon>
        <taxon>Erysipelotrichales</taxon>
        <taxon>Erysipelotrichaceae</taxon>
        <taxon>Amedibacillus</taxon>
    </lineage>
</organism>
<protein>
    <submittedName>
        <fullName evidence="10">Amino acid ABC transporter ATP-binding protein</fullName>
    </submittedName>
</protein>
<evidence type="ECO:0000259" key="9">
    <source>
        <dbReference type="PROSITE" id="PS50893"/>
    </source>
</evidence>
<dbReference type="Pfam" id="PF00005">
    <property type="entry name" value="ABC_tran"/>
    <property type="match status" value="1"/>
</dbReference>
<dbReference type="InterPro" id="IPR003593">
    <property type="entry name" value="AAA+_ATPase"/>
</dbReference>
<dbReference type="SMART" id="SM00382">
    <property type="entry name" value="AAA"/>
    <property type="match status" value="1"/>
</dbReference>
<comment type="subcellular location">
    <subcellularLocation>
        <location evidence="1">Cell membrane</location>
        <topology evidence="1">Peripheral membrane protein</topology>
    </subcellularLocation>
</comment>
<evidence type="ECO:0000256" key="5">
    <source>
        <dbReference type="ARBA" id="ARBA00022741"/>
    </source>
</evidence>
<dbReference type="InterPro" id="IPR017871">
    <property type="entry name" value="ABC_transporter-like_CS"/>
</dbReference>
<dbReference type="PANTHER" id="PTHR43166">
    <property type="entry name" value="AMINO ACID IMPORT ATP-BINDING PROTEIN"/>
    <property type="match status" value="1"/>
</dbReference>
<keyword evidence="11" id="KW-1185">Reference proteome</keyword>
<feature type="domain" description="ABC transporter" evidence="9">
    <location>
        <begin position="5"/>
        <end position="239"/>
    </location>
</feature>
<evidence type="ECO:0000256" key="3">
    <source>
        <dbReference type="ARBA" id="ARBA00022448"/>
    </source>
</evidence>
<keyword evidence="7" id="KW-0029">Amino-acid transport</keyword>
<accession>A0ABT7UE08</accession>
<keyword evidence="6 10" id="KW-0067">ATP-binding</keyword>
<reference evidence="10" key="2">
    <citation type="submission" date="2023-06" db="EMBL/GenBank/DDBJ databases">
        <authorList>
            <person name="Zeman M."/>
            <person name="Kubasova T."/>
            <person name="Jahodarova E."/>
            <person name="Nykrynova M."/>
            <person name="Rychlik I."/>
        </authorList>
    </citation>
    <scope>NUCLEOTIDE SEQUENCE</scope>
    <source>
        <strain evidence="10">ET39</strain>
    </source>
</reference>
<sequence length="250" mass="28014">MEPIIEIRHLQKHFGSLQVLNDIDFNIEKGEVVTIIGSSGSGKSTMLRCINMLETPSGGEILFHGKNIAERGIDVNQYRSRVGMVFQNFNLFANKTVLQNCMLGQIKVLKKSKEEARERAMMYLRKVGMEAFANAGSVQLSGGQKQRVAIARALCMQPEVLLFDEPTSALDPEMVGEILDVIKELAQENMTMVIVTHEMAFARDVSTRVVFMDEGVIAEQGTPQQIFGAPRQERTKEFLSRYLRTQGNQS</sequence>
<dbReference type="Proteomes" id="UP001529340">
    <property type="component" value="Unassembled WGS sequence"/>
</dbReference>
<dbReference type="RefSeq" id="WP_289608306.1">
    <property type="nucleotide sequence ID" value="NZ_JAUDCG010000048.1"/>
</dbReference>
<dbReference type="InterPro" id="IPR027417">
    <property type="entry name" value="P-loop_NTPase"/>
</dbReference>
<keyword evidence="8" id="KW-0472">Membrane</keyword>
<dbReference type="Gene3D" id="3.40.50.300">
    <property type="entry name" value="P-loop containing nucleotide triphosphate hydrolases"/>
    <property type="match status" value="1"/>
</dbReference>
<evidence type="ECO:0000256" key="6">
    <source>
        <dbReference type="ARBA" id="ARBA00022840"/>
    </source>
</evidence>
<reference evidence="10" key="1">
    <citation type="submission" date="2023-06" db="EMBL/GenBank/DDBJ databases">
        <title>Identification and characterization of horizontal gene transfer across gut microbiota members of farm animals based on homology search.</title>
        <authorList>
            <person name="Schwarzerova J."/>
            <person name="Nykrynova M."/>
            <person name="Jureckova K."/>
            <person name="Cejkova D."/>
            <person name="Rychlik I."/>
        </authorList>
    </citation>
    <scope>NUCLEOTIDE SEQUENCE</scope>
    <source>
        <strain evidence="10">ET39</strain>
    </source>
</reference>
<dbReference type="EMBL" id="JAUDCG010000048">
    <property type="protein sequence ID" value="MDM8157863.1"/>
    <property type="molecule type" value="Genomic_DNA"/>
</dbReference>
<comment type="similarity">
    <text evidence="2">Belongs to the ABC transporter superfamily.</text>
</comment>
<evidence type="ECO:0000313" key="10">
    <source>
        <dbReference type="EMBL" id="MDM8157863.1"/>
    </source>
</evidence>
<evidence type="ECO:0000256" key="7">
    <source>
        <dbReference type="ARBA" id="ARBA00022970"/>
    </source>
</evidence>
<dbReference type="PIRSF" id="PIRSF039085">
    <property type="entry name" value="ABC_ATPase_HisP"/>
    <property type="match status" value="1"/>
</dbReference>
<keyword evidence="4" id="KW-1003">Cell membrane</keyword>
<dbReference type="PROSITE" id="PS00211">
    <property type="entry name" value="ABC_TRANSPORTER_1"/>
    <property type="match status" value="1"/>
</dbReference>
<proteinExistence type="inferred from homology"/>
<dbReference type="PANTHER" id="PTHR43166:SF9">
    <property type="entry name" value="GLUTAMATE_ASPARTATE IMPORT ATP-BINDING PROTEIN GLTL"/>
    <property type="match status" value="1"/>
</dbReference>
<dbReference type="PROSITE" id="PS50893">
    <property type="entry name" value="ABC_TRANSPORTER_2"/>
    <property type="match status" value="1"/>
</dbReference>
<dbReference type="CDD" id="cd03262">
    <property type="entry name" value="ABC_HisP_GlnQ"/>
    <property type="match status" value="1"/>
</dbReference>
<evidence type="ECO:0000313" key="11">
    <source>
        <dbReference type="Proteomes" id="UP001529340"/>
    </source>
</evidence>
<comment type="caution">
    <text evidence="10">The sequence shown here is derived from an EMBL/GenBank/DDBJ whole genome shotgun (WGS) entry which is preliminary data.</text>
</comment>
<dbReference type="SUPFAM" id="SSF52540">
    <property type="entry name" value="P-loop containing nucleoside triphosphate hydrolases"/>
    <property type="match status" value="1"/>
</dbReference>
<dbReference type="InterPro" id="IPR050086">
    <property type="entry name" value="MetN_ABC_transporter-like"/>
</dbReference>
<dbReference type="InterPro" id="IPR003439">
    <property type="entry name" value="ABC_transporter-like_ATP-bd"/>
</dbReference>
<evidence type="ECO:0000256" key="2">
    <source>
        <dbReference type="ARBA" id="ARBA00005417"/>
    </source>
</evidence>
<dbReference type="InterPro" id="IPR030679">
    <property type="entry name" value="ABC_ATPase_HisP-typ"/>
</dbReference>
<evidence type="ECO:0000256" key="4">
    <source>
        <dbReference type="ARBA" id="ARBA00022475"/>
    </source>
</evidence>
<gene>
    <name evidence="10" type="ORF">QUV96_09460</name>
</gene>
<evidence type="ECO:0000256" key="8">
    <source>
        <dbReference type="ARBA" id="ARBA00023136"/>
    </source>
</evidence>
<keyword evidence="3" id="KW-0813">Transport</keyword>
<evidence type="ECO:0000256" key="1">
    <source>
        <dbReference type="ARBA" id="ARBA00004202"/>
    </source>
</evidence>